<protein>
    <submittedName>
        <fullName evidence="2">Uncharacterized protein</fullName>
    </submittedName>
</protein>
<organism evidence="2 3">
    <name type="scientific">Fluctibacter corallii</name>
    <dbReference type="NCBI Taxonomy" id="2984329"/>
    <lineage>
        <taxon>Bacteria</taxon>
        <taxon>Pseudomonadati</taxon>
        <taxon>Pseudomonadota</taxon>
        <taxon>Gammaproteobacteria</taxon>
        <taxon>Alteromonadales</taxon>
        <taxon>Alteromonadaceae</taxon>
        <taxon>Fluctibacter</taxon>
    </lineage>
</organism>
<feature type="chain" id="PRO_5047215457" evidence="1">
    <location>
        <begin position="19"/>
        <end position="155"/>
    </location>
</feature>
<feature type="signal peptide" evidence="1">
    <location>
        <begin position="1"/>
        <end position="18"/>
    </location>
</feature>
<dbReference type="RefSeq" id="WP_263712554.1">
    <property type="nucleotide sequence ID" value="NZ_JAOWKX010000005.1"/>
</dbReference>
<keyword evidence="1" id="KW-0732">Signal</keyword>
<evidence type="ECO:0000313" key="2">
    <source>
        <dbReference type="EMBL" id="MCV2885269.1"/>
    </source>
</evidence>
<dbReference type="EMBL" id="JAOWKX010000005">
    <property type="protein sequence ID" value="MCV2885269.1"/>
    <property type="molecule type" value="Genomic_DNA"/>
</dbReference>
<name>A0ABT3A9B0_9ALTE</name>
<evidence type="ECO:0000256" key="1">
    <source>
        <dbReference type="SAM" id="SignalP"/>
    </source>
</evidence>
<dbReference type="Proteomes" id="UP001652504">
    <property type="component" value="Unassembled WGS sequence"/>
</dbReference>
<accession>A0ABT3A9B0</accession>
<comment type="caution">
    <text evidence="2">The sequence shown here is derived from an EMBL/GenBank/DDBJ whole genome shotgun (WGS) entry which is preliminary data.</text>
</comment>
<sequence>MKKILITGLMLSAFNAFADECISTGQAYVHATGPAGGGFTGGYVITNISNETINVKVALNNPDGPIESPSANQYKFHFSTANTPLSAEGAMLEPGQQGEFYFHTYTQDIGVGKISWESKSKTCIDKAVFASTIAYYSVSGRYGYTLNAVNGGQPF</sequence>
<evidence type="ECO:0000313" key="3">
    <source>
        <dbReference type="Proteomes" id="UP001652504"/>
    </source>
</evidence>
<reference evidence="2 3" key="1">
    <citation type="submission" date="2022-10" db="EMBL/GenBank/DDBJ databases">
        <title>Aestuariibacter sp. AA17 isolated from Montipora capitata coral fragment.</title>
        <authorList>
            <person name="Emsley S.A."/>
            <person name="Pfannmuller K.M."/>
            <person name="Loughran R.M."/>
            <person name="Shlafstein M."/>
            <person name="Papke E."/>
            <person name="Saw J.H."/>
            <person name="Ushijima B."/>
            <person name="Videau P."/>
        </authorList>
    </citation>
    <scope>NUCLEOTIDE SEQUENCE [LARGE SCALE GENOMIC DNA]</scope>
    <source>
        <strain evidence="2 3">AA17</strain>
    </source>
</reference>
<proteinExistence type="predicted"/>
<keyword evidence="3" id="KW-1185">Reference proteome</keyword>
<gene>
    <name evidence="2" type="ORF">OE749_11255</name>
</gene>